<proteinExistence type="predicted"/>
<sequence length="166" mass="18701">MSDCARLPALNYVFLGRVQSSSCNSHLLCRPLSKGERPILTLTRPKSSRSNAQSARFGRCRRRDSVIPRERGARSTLRLRTPRSASPTASPSSRPRTEPRVSAAKRPRASHARSRPRASRSRTLRQHPAAWIRTVLNGLRPAMWRDGFAISSLLAFFRRSLQKPCT</sequence>
<feature type="compositionally biased region" description="Basic residues" evidence="1">
    <location>
        <begin position="103"/>
        <end position="125"/>
    </location>
</feature>
<comment type="caution">
    <text evidence="2">The sequence shown here is derived from an EMBL/GenBank/DDBJ whole genome shotgun (WGS) entry which is preliminary data.</text>
</comment>
<feature type="region of interest" description="Disordered" evidence="1">
    <location>
        <begin position="39"/>
        <end position="125"/>
    </location>
</feature>
<feature type="compositionally biased region" description="Basic and acidic residues" evidence="1">
    <location>
        <begin position="63"/>
        <end position="73"/>
    </location>
</feature>
<feature type="compositionally biased region" description="Polar residues" evidence="1">
    <location>
        <begin position="44"/>
        <end position="54"/>
    </location>
</feature>
<dbReference type="Proteomes" id="UP000703269">
    <property type="component" value="Unassembled WGS sequence"/>
</dbReference>
<accession>A0A9P3GG82</accession>
<name>A0A9P3GG82_9APHY</name>
<evidence type="ECO:0000256" key="1">
    <source>
        <dbReference type="SAM" id="MobiDB-lite"/>
    </source>
</evidence>
<organism evidence="2 3">
    <name type="scientific">Phanerochaete sordida</name>
    <dbReference type="NCBI Taxonomy" id="48140"/>
    <lineage>
        <taxon>Eukaryota</taxon>
        <taxon>Fungi</taxon>
        <taxon>Dikarya</taxon>
        <taxon>Basidiomycota</taxon>
        <taxon>Agaricomycotina</taxon>
        <taxon>Agaricomycetes</taxon>
        <taxon>Polyporales</taxon>
        <taxon>Phanerochaetaceae</taxon>
        <taxon>Phanerochaete</taxon>
    </lineage>
</organism>
<evidence type="ECO:0000313" key="2">
    <source>
        <dbReference type="EMBL" id="GJE94355.1"/>
    </source>
</evidence>
<dbReference type="AlphaFoldDB" id="A0A9P3GG82"/>
<feature type="compositionally biased region" description="Low complexity" evidence="1">
    <location>
        <begin position="82"/>
        <end position="102"/>
    </location>
</feature>
<keyword evidence="3" id="KW-1185">Reference proteome</keyword>
<dbReference type="EMBL" id="BPQB01000039">
    <property type="protein sequence ID" value="GJE94355.1"/>
    <property type="molecule type" value="Genomic_DNA"/>
</dbReference>
<evidence type="ECO:0000313" key="3">
    <source>
        <dbReference type="Proteomes" id="UP000703269"/>
    </source>
</evidence>
<protein>
    <submittedName>
        <fullName evidence="2">Uncharacterized protein</fullName>
    </submittedName>
</protein>
<gene>
    <name evidence="2" type="ORF">PsYK624_105240</name>
</gene>
<reference evidence="2 3" key="1">
    <citation type="submission" date="2021-08" db="EMBL/GenBank/DDBJ databases">
        <title>Draft Genome Sequence of Phanerochaete sordida strain YK-624.</title>
        <authorList>
            <person name="Mori T."/>
            <person name="Dohra H."/>
            <person name="Suzuki T."/>
            <person name="Kawagishi H."/>
            <person name="Hirai H."/>
        </authorList>
    </citation>
    <scope>NUCLEOTIDE SEQUENCE [LARGE SCALE GENOMIC DNA]</scope>
    <source>
        <strain evidence="2 3">YK-624</strain>
    </source>
</reference>